<comment type="caution">
    <text evidence="2">The sequence shown here is derived from an EMBL/GenBank/DDBJ whole genome shotgun (WGS) entry which is preliminary data.</text>
</comment>
<dbReference type="Proteomes" id="UP000284548">
    <property type="component" value="Unassembled WGS sequence"/>
</dbReference>
<evidence type="ECO:0000313" key="2">
    <source>
        <dbReference type="EMBL" id="RHH85175.1"/>
    </source>
</evidence>
<protein>
    <submittedName>
        <fullName evidence="2">Uncharacterized protein</fullName>
    </submittedName>
</protein>
<gene>
    <name evidence="2" type="ORF">DW192_00135</name>
</gene>
<keyword evidence="1" id="KW-0175">Coiled coil</keyword>
<reference evidence="2 3" key="1">
    <citation type="submission" date="2018-08" db="EMBL/GenBank/DDBJ databases">
        <title>A genome reference for cultivated species of the human gut microbiota.</title>
        <authorList>
            <person name="Zou Y."/>
            <person name="Xue W."/>
            <person name="Luo G."/>
        </authorList>
    </citation>
    <scope>NUCLEOTIDE SEQUENCE [LARGE SCALE GENOMIC DNA]</scope>
    <source>
        <strain evidence="2 3">AM16-54</strain>
    </source>
</reference>
<name>A0A414YGA6_9BACT</name>
<evidence type="ECO:0000313" key="3">
    <source>
        <dbReference type="Proteomes" id="UP000284548"/>
    </source>
</evidence>
<dbReference type="EMBL" id="QRKB01000001">
    <property type="protein sequence ID" value="RHH85175.1"/>
    <property type="molecule type" value="Genomic_DNA"/>
</dbReference>
<dbReference type="AlphaFoldDB" id="A0A414YGA6"/>
<evidence type="ECO:0000256" key="1">
    <source>
        <dbReference type="SAM" id="Coils"/>
    </source>
</evidence>
<sequence length="177" mass="20761">MLSVQKQGGLRSLVGWVKGRLIELFTFLGVFDIVTEFQVQMLATRLCAKYYYWTTTELDYAFIRIMEGKYGKLYQYKHEYKEKSCTTINPQDLMIALDSYEKELLLERGRVEDERRKEEERLKAIEDAKKPHGIEAWRNYCKSKGLDPDTHTLPSVSLHDVNKELNIQNPGSMDDLR</sequence>
<accession>A0A414YGA6</accession>
<organism evidence="2 3">
    <name type="scientific">Segatella copri</name>
    <dbReference type="NCBI Taxonomy" id="165179"/>
    <lineage>
        <taxon>Bacteria</taxon>
        <taxon>Pseudomonadati</taxon>
        <taxon>Bacteroidota</taxon>
        <taxon>Bacteroidia</taxon>
        <taxon>Bacteroidales</taxon>
        <taxon>Prevotellaceae</taxon>
        <taxon>Segatella</taxon>
    </lineage>
</organism>
<proteinExistence type="predicted"/>
<feature type="coiled-coil region" evidence="1">
    <location>
        <begin position="97"/>
        <end position="128"/>
    </location>
</feature>